<dbReference type="AlphaFoldDB" id="A7GSS5"/>
<protein>
    <submittedName>
        <fullName evidence="1">Uncharacterized protein</fullName>
    </submittedName>
</protein>
<dbReference type="HOGENOM" id="CLU_182015_0_0_9"/>
<dbReference type="KEGG" id="bcy:Bcer98_2952"/>
<dbReference type="Proteomes" id="UP000002300">
    <property type="component" value="Chromosome"/>
</dbReference>
<organism evidence="1 2">
    <name type="scientific">Bacillus cytotoxicus (strain DSM 22905 / CIP 110041 / 391-98 / NVH 391-98)</name>
    <dbReference type="NCBI Taxonomy" id="315749"/>
    <lineage>
        <taxon>Bacteria</taxon>
        <taxon>Bacillati</taxon>
        <taxon>Bacillota</taxon>
        <taxon>Bacilli</taxon>
        <taxon>Bacillales</taxon>
        <taxon>Bacillaceae</taxon>
        <taxon>Bacillus</taxon>
        <taxon>Bacillus cereus group</taxon>
    </lineage>
</organism>
<evidence type="ECO:0000313" key="1">
    <source>
        <dbReference type="EMBL" id="ABS23183.1"/>
    </source>
</evidence>
<name>A7GSS5_BACCN</name>
<reference evidence="1 2" key="1">
    <citation type="journal article" date="2008" name="Chem. Biol. Interact.">
        <title>Extending the Bacillus cereus group genomics to putative food-borne pathogens of different toxicity.</title>
        <authorList>
            <person name="Lapidus A."/>
            <person name="Goltsman E."/>
            <person name="Auger S."/>
            <person name="Galleron N."/>
            <person name="Segurens B."/>
            <person name="Dossat C."/>
            <person name="Land M.L."/>
            <person name="Broussolle V."/>
            <person name="Brillard J."/>
            <person name="Guinebretiere M.H."/>
            <person name="Sanchis V."/>
            <person name="Nguen-The C."/>
            <person name="Lereclus D."/>
            <person name="Richardson P."/>
            <person name="Wincker P."/>
            <person name="Weissenbach J."/>
            <person name="Ehrlich S.D."/>
            <person name="Sorokin A."/>
        </authorList>
    </citation>
    <scope>NUCLEOTIDE SEQUENCE [LARGE SCALE GENOMIC DNA]</scope>
    <source>
        <strain evidence="2">DSM 22905 / CIP 110041 / 391-98 / NVH 391-98</strain>
    </source>
</reference>
<accession>A7GSS5</accession>
<dbReference type="RefSeq" id="WP_012095411.1">
    <property type="nucleotide sequence ID" value="NC_009674.1"/>
</dbReference>
<keyword evidence="2" id="KW-1185">Reference proteome</keyword>
<gene>
    <name evidence="1" type="ordered locus">Bcer98_2952</name>
</gene>
<dbReference type="OrthoDB" id="2943842at2"/>
<evidence type="ECO:0000313" key="2">
    <source>
        <dbReference type="Proteomes" id="UP000002300"/>
    </source>
</evidence>
<proteinExistence type="predicted"/>
<sequence length="94" mass="10469">MKYFEFNKHEYYALIAVNGDVDKAIEIYVENVAGDSAEQVKEEAVPVELTREQALSTYLVSLARPTIDTPINKLHAEFCDCEDSVLLIDGSLAS</sequence>
<dbReference type="EMBL" id="CP000764">
    <property type="protein sequence ID" value="ABS23183.1"/>
    <property type="molecule type" value="Genomic_DNA"/>
</dbReference>
<dbReference type="GeneID" id="33898204"/>